<sequence length="443" mass="50386">MSKAVIYKWEDPSTLQHHCGVCERPLHHPAARTSCFGTHGEPCRRFHQGMFMPGRSHQCLACGTADETHHRRHCEIAEALRGIYESCGFYISLIPPHPEAPLSKYPRLYCQDNENIPFAATQGSTKLTKRERKAIKKMAKVTSRVRVITTPEIEYLGSVLHLPDVNGDNSYAPSSVEEFEEIERNLRYNANVYTNGMARKVIKGIAHLRDIDVDFNVDTTRIFGVLRITELVQRTTKNGGLGLCGKELRLFEDAVATLNKSVVEDLVLLKREEIETRMRRAGYLRYVKRESFNILIERHKEIDWKTAEKIVQNGNHNQQKQRGYNQHNNTNPTDTNKASAEVIVYDTDPSRPNKVAPPNWTGNKGKITVADEELKSAHGVHVQDNDEKPTAEQATITAKKAKKAKRNNVLKARKVQNEMKAAESAGIYREREERTQMKPVEKP</sequence>
<feature type="region of interest" description="Disordered" evidence="1">
    <location>
        <begin position="377"/>
        <end position="443"/>
    </location>
</feature>
<comment type="caution">
    <text evidence="2">The sequence shown here is derived from an EMBL/GenBank/DDBJ whole genome shotgun (WGS) entry which is preliminary data.</text>
</comment>
<dbReference type="EMBL" id="ML993910">
    <property type="protein sequence ID" value="KAF2203188.1"/>
    <property type="molecule type" value="Genomic_DNA"/>
</dbReference>
<dbReference type="Proteomes" id="UP000799536">
    <property type="component" value="Unassembled WGS sequence"/>
</dbReference>
<feature type="region of interest" description="Disordered" evidence="1">
    <location>
        <begin position="316"/>
        <end position="365"/>
    </location>
</feature>
<protein>
    <submittedName>
        <fullName evidence="2">Uncharacterized protein</fullName>
    </submittedName>
</protein>
<dbReference type="OrthoDB" id="3642840at2759"/>
<feature type="compositionally biased region" description="Basic and acidic residues" evidence="1">
    <location>
        <begin position="377"/>
        <end position="390"/>
    </location>
</feature>
<feature type="compositionally biased region" description="Polar residues" evidence="1">
    <location>
        <begin position="316"/>
        <end position="338"/>
    </location>
</feature>
<evidence type="ECO:0000313" key="3">
    <source>
        <dbReference type="Proteomes" id="UP000799536"/>
    </source>
</evidence>
<proteinExistence type="predicted"/>
<reference evidence="2" key="1">
    <citation type="journal article" date="2020" name="Stud. Mycol.">
        <title>101 Dothideomycetes genomes: a test case for predicting lifestyles and emergence of pathogens.</title>
        <authorList>
            <person name="Haridas S."/>
            <person name="Albert R."/>
            <person name="Binder M."/>
            <person name="Bloem J."/>
            <person name="Labutti K."/>
            <person name="Salamov A."/>
            <person name="Andreopoulos B."/>
            <person name="Baker S."/>
            <person name="Barry K."/>
            <person name="Bills G."/>
            <person name="Bluhm B."/>
            <person name="Cannon C."/>
            <person name="Castanera R."/>
            <person name="Culley D."/>
            <person name="Daum C."/>
            <person name="Ezra D."/>
            <person name="Gonzalez J."/>
            <person name="Henrissat B."/>
            <person name="Kuo A."/>
            <person name="Liang C."/>
            <person name="Lipzen A."/>
            <person name="Lutzoni F."/>
            <person name="Magnuson J."/>
            <person name="Mondo S."/>
            <person name="Nolan M."/>
            <person name="Ohm R."/>
            <person name="Pangilinan J."/>
            <person name="Park H.-J."/>
            <person name="Ramirez L."/>
            <person name="Alfaro M."/>
            <person name="Sun H."/>
            <person name="Tritt A."/>
            <person name="Yoshinaga Y."/>
            <person name="Zwiers L.-H."/>
            <person name="Turgeon B."/>
            <person name="Goodwin S."/>
            <person name="Spatafora J."/>
            <person name="Crous P."/>
            <person name="Grigoriev I."/>
        </authorList>
    </citation>
    <scope>NUCLEOTIDE SEQUENCE</scope>
    <source>
        <strain evidence="2">ATCC 74209</strain>
    </source>
</reference>
<evidence type="ECO:0000256" key="1">
    <source>
        <dbReference type="SAM" id="MobiDB-lite"/>
    </source>
</evidence>
<feature type="compositionally biased region" description="Basic and acidic residues" evidence="1">
    <location>
        <begin position="428"/>
        <end position="443"/>
    </location>
</feature>
<dbReference type="AlphaFoldDB" id="A0A9P4JVB0"/>
<keyword evidence="3" id="KW-1185">Reference proteome</keyword>
<feature type="compositionally biased region" description="Basic residues" evidence="1">
    <location>
        <begin position="399"/>
        <end position="414"/>
    </location>
</feature>
<name>A0A9P4JVB0_9PLEO</name>
<accession>A0A9P4JVB0</accession>
<gene>
    <name evidence="2" type="ORF">GQ43DRAFT_278777</name>
</gene>
<evidence type="ECO:0000313" key="2">
    <source>
        <dbReference type="EMBL" id="KAF2203188.1"/>
    </source>
</evidence>
<organism evidence="2 3">
    <name type="scientific">Delitschia confertaspora ATCC 74209</name>
    <dbReference type="NCBI Taxonomy" id="1513339"/>
    <lineage>
        <taxon>Eukaryota</taxon>
        <taxon>Fungi</taxon>
        <taxon>Dikarya</taxon>
        <taxon>Ascomycota</taxon>
        <taxon>Pezizomycotina</taxon>
        <taxon>Dothideomycetes</taxon>
        <taxon>Pleosporomycetidae</taxon>
        <taxon>Pleosporales</taxon>
        <taxon>Delitschiaceae</taxon>
        <taxon>Delitschia</taxon>
    </lineage>
</organism>